<evidence type="ECO:0000259" key="7">
    <source>
        <dbReference type="Pfam" id="PF13480"/>
    </source>
</evidence>
<dbReference type="PANTHER" id="PTHR36174">
    <property type="entry name" value="LIPID II:GLYCINE GLYCYLTRANSFERASE"/>
    <property type="match status" value="1"/>
</dbReference>
<evidence type="ECO:0000256" key="5">
    <source>
        <dbReference type="ARBA" id="ARBA00023315"/>
    </source>
</evidence>
<evidence type="ECO:0000313" key="9">
    <source>
        <dbReference type="Proteomes" id="UP000030700"/>
    </source>
</evidence>
<dbReference type="InterPro" id="IPR017469">
    <property type="entry name" value="PEP-CTERM_FemAB-rel"/>
</dbReference>
<dbReference type="SUPFAM" id="SSF55729">
    <property type="entry name" value="Acyl-CoA N-acyltransferases (Nat)"/>
    <property type="match status" value="2"/>
</dbReference>
<protein>
    <recommendedName>
        <fullName evidence="7">BioF2-like acetyltransferase domain-containing protein</fullName>
    </recommendedName>
</protein>
<keyword evidence="4" id="KW-0573">Peptidoglycan synthesis</keyword>
<gene>
    <name evidence="8" type="ORF">U14_02519</name>
</gene>
<keyword evidence="5" id="KW-0012">Acyltransferase</keyword>
<evidence type="ECO:0000256" key="6">
    <source>
        <dbReference type="ARBA" id="ARBA00023316"/>
    </source>
</evidence>
<reference evidence="8" key="1">
    <citation type="journal article" date="2015" name="PeerJ">
        <title>First genomic representation of candidate bacterial phylum KSB3 points to enhanced environmental sensing as a trigger of wastewater bulking.</title>
        <authorList>
            <person name="Sekiguchi Y."/>
            <person name="Ohashi A."/>
            <person name="Parks D.H."/>
            <person name="Yamauchi T."/>
            <person name="Tyson G.W."/>
            <person name="Hugenholtz P."/>
        </authorList>
    </citation>
    <scope>NUCLEOTIDE SEQUENCE [LARGE SCALE GENOMIC DNA]</scope>
</reference>
<dbReference type="GO" id="GO:0008360">
    <property type="term" value="P:regulation of cell shape"/>
    <property type="evidence" value="ECO:0007669"/>
    <property type="project" value="UniProtKB-KW"/>
</dbReference>
<dbReference type="Pfam" id="PF13480">
    <property type="entry name" value="Acetyltransf_6"/>
    <property type="match status" value="1"/>
</dbReference>
<evidence type="ECO:0000256" key="2">
    <source>
        <dbReference type="ARBA" id="ARBA00022679"/>
    </source>
</evidence>
<dbReference type="InterPro" id="IPR016181">
    <property type="entry name" value="Acyl_CoA_acyltransferase"/>
</dbReference>
<dbReference type="Proteomes" id="UP000030700">
    <property type="component" value="Unassembled WGS sequence"/>
</dbReference>
<dbReference type="EMBL" id="DF820457">
    <property type="protein sequence ID" value="GAK51276.1"/>
    <property type="molecule type" value="Genomic_DNA"/>
</dbReference>
<dbReference type="HOGENOM" id="CLU_042156_0_0_0"/>
<keyword evidence="2" id="KW-0808">Transferase</keyword>
<dbReference type="InterPro" id="IPR050644">
    <property type="entry name" value="PG_Glycine_Bridge_Synth"/>
</dbReference>
<name>A0A081BLL0_9BACT</name>
<proteinExistence type="inferred from homology"/>
<keyword evidence="9" id="KW-1185">Reference proteome</keyword>
<dbReference type="PANTHER" id="PTHR36174:SF1">
    <property type="entry name" value="LIPID II:GLYCINE GLYCYLTRANSFERASE"/>
    <property type="match status" value="1"/>
</dbReference>
<dbReference type="PROSITE" id="PS51191">
    <property type="entry name" value="FEMABX"/>
    <property type="match status" value="1"/>
</dbReference>
<sequence>MTRYYMEQIEIKQLQPGEEALWDAFIEQTSAEAMYHLTGWKRVIEQSFGHPTFYLYAAQAGRIVGVLPLVFLKSPMFGTYFVSIAFFNYGGILAADDAARKRLLEEASALARIRGATHIEFRHQENYALGLPVKTSKVVMILDLPESADALWNSFKSKLRSQIRRPEKEGFTVKFGHLDLLDHYYDVFAVKMRELGTPVYAKRFFENILKAFPQQTHICVTYAQDRPIAAGFLVGFKDMLQIPWASTLPEFDRFSPNMLLYWNILKFACDQGYQRFDFGRSTPDEGTYRFKEQWGAKPVPCYWHYWLASGGDTLPELNPHNPKYEMAIKIWRRLPLAITKIIGPHVVKFLP</sequence>
<dbReference type="AlphaFoldDB" id="A0A081BLL0"/>
<accession>A0A081BLL0</accession>
<keyword evidence="6" id="KW-0961">Cell wall biogenesis/degradation</keyword>
<evidence type="ECO:0000256" key="1">
    <source>
        <dbReference type="ARBA" id="ARBA00009943"/>
    </source>
</evidence>
<dbReference type="GO" id="GO:0071555">
    <property type="term" value="P:cell wall organization"/>
    <property type="evidence" value="ECO:0007669"/>
    <property type="project" value="UniProtKB-KW"/>
</dbReference>
<dbReference type="InterPro" id="IPR038740">
    <property type="entry name" value="BioF2-like_GNAT_dom"/>
</dbReference>
<feature type="domain" description="BioF2-like acetyltransferase" evidence="7">
    <location>
        <begin position="154"/>
        <end position="291"/>
    </location>
</feature>
<dbReference type="GO" id="GO:0009252">
    <property type="term" value="P:peptidoglycan biosynthetic process"/>
    <property type="evidence" value="ECO:0007669"/>
    <property type="project" value="UniProtKB-KW"/>
</dbReference>
<keyword evidence="3" id="KW-0133">Cell shape</keyword>
<organism evidence="8">
    <name type="scientific">Candidatus Moduliflexus flocculans</name>
    <dbReference type="NCBI Taxonomy" id="1499966"/>
    <lineage>
        <taxon>Bacteria</taxon>
        <taxon>Candidatus Moduliflexota</taxon>
        <taxon>Candidatus Moduliflexia</taxon>
        <taxon>Candidatus Moduliflexales</taxon>
        <taxon>Candidatus Moduliflexaceae</taxon>
    </lineage>
</organism>
<dbReference type="Gene3D" id="3.40.630.30">
    <property type="match status" value="1"/>
</dbReference>
<evidence type="ECO:0000256" key="3">
    <source>
        <dbReference type="ARBA" id="ARBA00022960"/>
    </source>
</evidence>
<dbReference type="GO" id="GO:0016755">
    <property type="term" value="F:aminoacyltransferase activity"/>
    <property type="evidence" value="ECO:0007669"/>
    <property type="project" value="InterPro"/>
</dbReference>
<evidence type="ECO:0000256" key="4">
    <source>
        <dbReference type="ARBA" id="ARBA00022984"/>
    </source>
</evidence>
<dbReference type="InterPro" id="IPR003447">
    <property type="entry name" value="FEMABX"/>
</dbReference>
<comment type="similarity">
    <text evidence="1">Belongs to the FemABX family.</text>
</comment>
<dbReference type="STRING" id="1499966.U14_02519"/>
<dbReference type="NCBIfam" id="TIGR03019">
    <property type="entry name" value="pepcterm_femAB"/>
    <property type="match status" value="1"/>
</dbReference>
<evidence type="ECO:0000313" key="8">
    <source>
        <dbReference type="EMBL" id="GAK51276.1"/>
    </source>
</evidence>